<dbReference type="Gene3D" id="3.40.109.10">
    <property type="entry name" value="NADH Oxidase"/>
    <property type="match status" value="1"/>
</dbReference>
<keyword evidence="2" id="KW-1185">Reference proteome</keyword>
<comment type="caution">
    <text evidence="1">The sequence shown here is derived from an EMBL/GenBank/DDBJ whole genome shotgun (WGS) entry which is preliminary data.</text>
</comment>
<gene>
    <name evidence="1" type="ORF">BC739_009291</name>
</gene>
<evidence type="ECO:0000313" key="2">
    <source>
        <dbReference type="Proteomes" id="UP000517916"/>
    </source>
</evidence>
<name>A0ABR6BZK4_9PSEU</name>
<dbReference type="PANTHER" id="PTHR23026:SF123">
    <property type="entry name" value="NAD(P)H NITROREDUCTASE RV3131-RELATED"/>
    <property type="match status" value="1"/>
</dbReference>
<dbReference type="Proteomes" id="UP000517916">
    <property type="component" value="Unassembled WGS sequence"/>
</dbReference>
<dbReference type="EMBL" id="JACJID010000010">
    <property type="protein sequence ID" value="MBA8932032.1"/>
    <property type="molecule type" value="Genomic_DNA"/>
</dbReference>
<dbReference type="InterPro" id="IPR050627">
    <property type="entry name" value="Nitroreductase/BluB"/>
</dbReference>
<dbReference type="InterPro" id="IPR000415">
    <property type="entry name" value="Nitroreductase-like"/>
</dbReference>
<proteinExistence type="predicted"/>
<accession>A0ABR6BZK4</accession>
<protein>
    <submittedName>
        <fullName evidence="1">Nitroreductase</fullName>
    </submittedName>
</protein>
<dbReference type="SUPFAM" id="SSF55469">
    <property type="entry name" value="FMN-dependent nitroreductase-like"/>
    <property type="match status" value="1"/>
</dbReference>
<reference evidence="1 2" key="1">
    <citation type="submission" date="2020-08" db="EMBL/GenBank/DDBJ databases">
        <title>Genomic Encyclopedia of Archaeal and Bacterial Type Strains, Phase II (KMG-II): from individual species to whole genera.</title>
        <authorList>
            <person name="Goeker M."/>
        </authorList>
    </citation>
    <scope>NUCLEOTIDE SEQUENCE [LARGE SCALE GENOMIC DNA]</scope>
    <source>
        <strain evidence="1 2">DSM 43850</strain>
    </source>
</reference>
<dbReference type="RefSeq" id="WP_025357112.1">
    <property type="nucleotide sequence ID" value="NZ_BAAABQ010000049.1"/>
</dbReference>
<dbReference type="PANTHER" id="PTHR23026">
    <property type="entry name" value="NADPH NITROREDUCTASE"/>
    <property type="match status" value="1"/>
</dbReference>
<dbReference type="NCBIfam" id="NF047509">
    <property type="entry name" value="Rv3131_FMN_oxido"/>
    <property type="match status" value="1"/>
</dbReference>
<evidence type="ECO:0000313" key="1">
    <source>
        <dbReference type="EMBL" id="MBA8932032.1"/>
    </source>
</evidence>
<organism evidence="1 2">
    <name type="scientific">Kutzneria viridogrisea</name>
    <dbReference type="NCBI Taxonomy" id="47990"/>
    <lineage>
        <taxon>Bacteria</taxon>
        <taxon>Bacillati</taxon>
        <taxon>Actinomycetota</taxon>
        <taxon>Actinomycetes</taxon>
        <taxon>Pseudonocardiales</taxon>
        <taxon>Pseudonocardiaceae</taxon>
        <taxon>Kutzneria</taxon>
    </lineage>
</organism>
<sequence length="328" mass="35500">MANGPDRQTIRSAVALATRAPSLHNSQPWRWRAAEHSLHLFADASRLLPATDPEGRDLLLSCGASLHHLQVALAAEGWASTVHRLPNPNRPDHLAAVEFHSKEPERRDVELAAAIPRRHTDRRGYSSWEVPVALLDELAIVASDQGSALVAATDATARFQLASAMAKAALRQEADSEYAAELATWTGRSPFVVEGVPATVIPASGRRHEDTTMRAFPNGLLTEPAGEESDAGALLVLATARDDVVWRLRAGEAMSAVLLAATDFRLATCPLSQVFELPDTRTLVRDRVLGGFGYPQVVLRVGWAPVRSAPLPATPRRPLDEVFGSFEC</sequence>